<dbReference type="FunFam" id="3.30.40.10:FF:000960">
    <property type="entry name" value="Uncharacterized protein"/>
    <property type="match status" value="1"/>
</dbReference>
<dbReference type="KEGG" id="hro:HELRODRAFT_71954"/>
<dbReference type="PROSITE" id="PS01359">
    <property type="entry name" value="ZF_PHD_1"/>
    <property type="match status" value="1"/>
</dbReference>
<evidence type="ECO:0000256" key="8">
    <source>
        <dbReference type="PROSITE-ProRule" id="PRU00175"/>
    </source>
</evidence>
<evidence type="ECO:0000256" key="3">
    <source>
        <dbReference type="ARBA" id="ARBA00022723"/>
    </source>
</evidence>
<evidence type="ECO:0000313" key="12">
    <source>
        <dbReference type="Proteomes" id="UP000015101"/>
    </source>
</evidence>
<dbReference type="InterPro" id="IPR013083">
    <property type="entry name" value="Znf_RING/FYVE/PHD"/>
</dbReference>
<dbReference type="SUPFAM" id="SSF57850">
    <property type="entry name" value="RING/U-box"/>
    <property type="match status" value="1"/>
</dbReference>
<keyword evidence="6" id="KW-1133">Transmembrane helix</keyword>
<evidence type="ECO:0000256" key="4">
    <source>
        <dbReference type="ARBA" id="ARBA00022771"/>
    </source>
</evidence>
<dbReference type="Pfam" id="PF13639">
    <property type="entry name" value="zf-RING_2"/>
    <property type="match status" value="1"/>
</dbReference>
<dbReference type="InParanoid" id="T1G0T4"/>
<dbReference type="SMART" id="SM00184">
    <property type="entry name" value="RING"/>
    <property type="match status" value="1"/>
</dbReference>
<organism evidence="11 12">
    <name type="scientific">Helobdella robusta</name>
    <name type="common">Californian leech</name>
    <dbReference type="NCBI Taxonomy" id="6412"/>
    <lineage>
        <taxon>Eukaryota</taxon>
        <taxon>Metazoa</taxon>
        <taxon>Spiralia</taxon>
        <taxon>Lophotrochozoa</taxon>
        <taxon>Annelida</taxon>
        <taxon>Clitellata</taxon>
        <taxon>Hirudinea</taxon>
        <taxon>Rhynchobdellida</taxon>
        <taxon>Glossiphoniidae</taxon>
        <taxon>Helobdella</taxon>
    </lineage>
</organism>
<evidence type="ECO:0000259" key="9">
    <source>
        <dbReference type="PROSITE" id="PS50089"/>
    </source>
</evidence>
<evidence type="ECO:0000256" key="6">
    <source>
        <dbReference type="ARBA" id="ARBA00022989"/>
    </source>
</evidence>
<dbReference type="GO" id="GO:0008270">
    <property type="term" value="F:zinc ion binding"/>
    <property type="evidence" value="ECO:0007669"/>
    <property type="project" value="UniProtKB-KW"/>
</dbReference>
<name>T1G0T4_HELRO</name>
<dbReference type="PANTHER" id="PTHR46539">
    <property type="entry name" value="E3 UBIQUITIN-PROTEIN LIGASE ATL42"/>
    <property type="match status" value="1"/>
</dbReference>
<dbReference type="eggNOG" id="KOG0800">
    <property type="taxonomic scope" value="Eukaryota"/>
</dbReference>
<keyword evidence="3" id="KW-0479">Metal-binding</keyword>
<evidence type="ECO:0000256" key="7">
    <source>
        <dbReference type="ARBA" id="ARBA00023136"/>
    </source>
</evidence>
<dbReference type="OrthoDB" id="9984778at2759"/>
<keyword evidence="12" id="KW-1185">Reference proteome</keyword>
<keyword evidence="4 8" id="KW-0863">Zinc-finger</keyword>
<reference evidence="11" key="3">
    <citation type="submission" date="2015-06" db="UniProtKB">
        <authorList>
            <consortium name="EnsemblMetazoa"/>
        </authorList>
    </citation>
    <scope>IDENTIFICATION</scope>
</reference>
<dbReference type="EnsemblMetazoa" id="HelroT71954">
    <property type="protein sequence ID" value="HelroP71954"/>
    <property type="gene ID" value="HelroG71954"/>
</dbReference>
<keyword evidence="7" id="KW-0472">Membrane</keyword>
<dbReference type="InterPro" id="IPR001841">
    <property type="entry name" value="Znf_RING"/>
</dbReference>
<evidence type="ECO:0000256" key="2">
    <source>
        <dbReference type="ARBA" id="ARBA00022692"/>
    </source>
</evidence>
<dbReference type="GeneID" id="20214682"/>
<reference evidence="10 12" key="2">
    <citation type="journal article" date="2013" name="Nature">
        <title>Insights into bilaterian evolution from three spiralian genomes.</title>
        <authorList>
            <person name="Simakov O."/>
            <person name="Marletaz F."/>
            <person name="Cho S.J."/>
            <person name="Edsinger-Gonzales E."/>
            <person name="Havlak P."/>
            <person name="Hellsten U."/>
            <person name="Kuo D.H."/>
            <person name="Larsson T."/>
            <person name="Lv J."/>
            <person name="Arendt D."/>
            <person name="Savage R."/>
            <person name="Osoegawa K."/>
            <person name="de Jong P."/>
            <person name="Grimwood J."/>
            <person name="Chapman J.A."/>
            <person name="Shapiro H."/>
            <person name="Aerts A."/>
            <person name="Otillar R.P."/>
            <person name="Terry A.Y."/>
            <person name="Boore J.L."/>
            <person name="Grigoriev I.V."/>
            <person name="Lindberg D.R."/>
            <person name="Seaver E.C."/>
            <person name="Weisblat D.A."/>
            <person name="Putnam N.H."/>
            <person name="Rokhsar D.S."/>
        </authorList>
    </citation>
    <scope>NUCLEOTIDE SEQUENCE</scope>
</reference>
<gene>
    <name evidence="11" type="primary">20214682</name>
    <name evidence="10" type="ORF">HELRODRAFT_71954</name>
</gene>
<dbReference type="EMBL" id="KB095858">
    <property type="protein sequence ID" value="ESO10737.1"/>
    <property type="molecule type" value="Genomic_DNA"/>
</dbReference>
<feature type="domain" description="RING-type" evidence="9">
    <location>
        <begin position="22"/>
        <end position="63"/>
    </location>
</feature>
<keyword evidence="2" id="KW-0812">Transmembrane</keyword>
<comment type="subcellular location">
    <subcellularLocation>
        <location evidence="1">Membrane</location>
    </subcellularLocation>
</comment>
<evidence type="ECO:0000256" key="1">
    <source>
        <dbReference type="ARBA" id="ARBA00004370"/>
    </source>
</evidence>
<dbReference type="HOGENOM" id="CLU_181012_0_0_1"/>
<reference evidence="12" key="1">
    <citation type="submission" date="2012-12" db="EMBL/GenBank/DDBJ databases">
        <authorList>
            <person name="Hellsten U."/>
            <person name="Grimwood J."/>
            <person name="Chapman J.A."/>
            <person name="Shapiro H."/>
            <person name="Aerts A."/>
            <person name="Otillar R.P."/>
            <person name="Terry A.Y."/>
            <person name="Boore J.L."/>
            <person name="Simakov O."/>
            <person name="Marletaz F."/>
            <person name="Cho S.-J."/>
            <person name="Edsinger-Gonzales E."/>
            <person name="Havlak P."/>
            <person name="Kuo D.-H."/>
            <person name="Larsson T."/>
            <person name="Lv J."/>
            <person name="Arendt D."/>
            <person name="Savage R."/>
            <person name="Osoegawa K."/>
            <person name="de Jong P."/>
            <person name="Lindberg D.R."/>
            <person name="Seaver E.C."/>
            <person name="Weisblat D.A."/>
            <person name="Putnam N.H."/>
            <person name="Grigoriev I.V."/>
            <person name="Rokhsar D.S."/>
        </authorList>
    </citation>
    <scope>NUCLEOTIDE SEQUENCE</scope>
</reference>
<dbReference type="PANTHER" id="PTHR46539:SF1">
    <property type="entry name" value="E3 UBIQUITIN-PROTEIN LIGASE ATL42"/>
    <property type="match status" value="1"/>
</dbReference>
<protein>
    <recommendedName>
        <fullName evidence="9">RING-type domain-containing protein</fullName>
    </recommendedName>
</protein>
<proteinExistence type="predicted"/>
<dbReference type="CTD" id="20214682"/>
<dbReference type="GO" id="GO:0016020">
    <property type="term" value="C:membrane"/>
    <property type="evidence" value="ECO:0007669"/>
    <property type="project" value="UniProtKB-SubCell"/>
</dbReference>
<dbReference type="InterPro" id="IPR019786">
    <property type="entry name" value="Zinc_finger_PHD-type_CS"/>
</dbReference>
<evidence type="ECO:0000256" key="5">
    <source>
        <dbReference type="ARBA" id="ARBA00022833"/>
    </source>
</evidence>
<sequence>MLPFKGTYILPYLKHNFVHSKCPICLEDFKERSFLCQTRCDHVFHIECANTWFKNKYKCPCCRRDIAHNMKSNYSYQSNIAQNGTVELKIELETNYDIVQTE</sequence>
<evidence type="ECO:0000313" key="10">
    <source>
        <dbReference type="EMBL" id="ESO10737.1"/>
    </source>
</evidence>
<accession>T1G0T4</accession>
<keyword evidence="5" id="KW-0862">Zinc</keyword>
<dbReference type="Proteomes" id="UP000015101">
    <property type="component" value="Unassembled WGS sequence"/>
</dbReference>
<dbReference type="AlphaFoldDB" id="T1G0T4"/>
<dbReference type="PROSITE" id="PS50089">
    <property type="entry name" value="ZF_RING_2"/>
    <property type="match status" value="1"/>
</dbReference>
<evidence type="ECO:0000313" key="11">
    <source>
        <dbReference type="EnsemblMetazoa" id="HelroP71954"/>
    </source>
</evidence>
<dbReference type="RefSeq" id="XP_009011006.1">
    <property type="nucleotide sequence ID" value="XM_009012758.1"/>
</dbReference>
<dbReference type="EMBL" id="AMQM01002737">
    <property type="status" value="NOT_ANNOTATED_CDS"/>
    <property type="molecule type" value="Genomic_DNA"/>
</dbReference>
<dbReference type="Gene3D" id="3.30.40.10">
    <property type="entry name" value="Zinc/RING finger domain, C3HC4 (zinc finger)"/>
    <property type="match status" value="1"/>
</dbReference>